<dbReference type="PROSITE" id="PS51257">
    <property type="entry name" value="PROKAR_LIPOPROTEIN"/>
    <property type="match status" value="1"/>
</dbReference>
<evidence type="ECO:0000259" key="3">
    <source>
        <dbReference type="Pfam" id="PF24088"/>
    </source>
</evidence>
<dbReference type="InterPro" id="IPR056463">
    <property type="entry name" value="DUF7373_C"/>
</dbReference>
<dbReference type="InterPro" id="IPR055797">
    <property type="entry name" value="DUF7373"/>
</dbReference>
<proteinExistence type="predicted"/>
<keyword evidence="6" id="KW-1185">Reference proteome</keyword>
<keyword evidence="2" id="KW-0732">Signal</keyword>
<dbReference type="AlphaFoldDB" id="A0A7K1V5G3"/>
<feature type="chain" id="PRO_5029605944" evidence="2">
    <location>
        <begin position="34"/>
        <end position="403"/>
    </location>
</feature>
<feature type="domain" description="DUF7373" evidence="4">
    <location>
        <begin position="259"/>
        <end position="402"/>
    </location>
</feature>
<feature type="region of interest" description="Disordered" evidence="1">
    <location>
        <begin position="122"/>
        <end position="142"/>
    </location>
</feature>
<feature type="compositionally biased region" description="Polar residues" evidence="1">
    <location>
        <begin position="133"/>
        <end position="142"/>
    </location>
</feature>
<dbReference type="RefSeq" id="WP_157391463.1">
    <property type="nucleotide sequence ID" value="NZ_WRPP01000007.1"/>
</dbReference>
<evidence type="ECO:0000256" key="2">
    <source>
        <dbReference type="SAM" id="SignalP"/>
    </source>
</evidence>
<name>A0A7K1V5G3_9NOCA</name>
<organism evidence="5 6">
    <name type="scientific">Nocardia terrae</name>
    <dbReference type="NCBI Taxonomy" id="2675851"/>
    <lineage>
        <taxon>Bacteria</taxon>
        <taxon>Bacillati</taxon>
        <taxon>Actinomycetota</taxon>
        <taxon>Actinomycetes</taxon>
        <taxon>Mycobacteriales</taxon>
        <taxon>Nocardiaceae</taxon>
        <taxon>Nocardia</taxon>
    </lineage>
</organism>
<evidence type="ECO:0000256" key="1">
    <source>
        <dbReference type="SAM" id="MobiDB-lite"/>
    </source>
</evidence>
<evidence type="ECO:0000313" key="6">
    <source>
        <dbReference type="Proteomes" id="UP000466794"/>
    </source>
</evidence>
<dbReference type="Pfam" id="PF24092">
    <property type="entry name" value="DUF7373_C"/>
    <property type="match status" value="1"/>
</dbReference>
<protein>
    <submittedName>
        <fullName evidence="5">Uncharacterized protein</fullName>
    </submittedName>
</protein>
<evidence type="ECO:0000259" key="4">
    <source>
        <dbReference type="Pfam" id="PF24092"/>
    </source>
</evidence>
<dbReference type="EMBL" id="WRPP01000007">
    <property type="protein sequence ID" value="MVU81885.1"/>
    <property type="molecule type" value="Genomic_DNA"/>
</dbReference>
<comment type="caution">
    <text evidence="5">The sequence shown here is derived from an EMBL/GenBank/DDBJ whole genome shotgun (WGS) entry which is preliminary data.</text>
</comment>
<evidence type="ECO:0000313" key="5">
    <source>
        <dbReference type="EMBL" id="MVU81885.1"/>
    </source>
</evidence>
<dbReference type="Proteomes" id="UP000466794">
    <property type="component" value="Unassembled WGS sequence"/>
</dbReference>
<gene>
    <name evidence="5" type="ORF">GPX89_32190</name>
</gene>
<feature type="signal peptide" evidence="2">
    <location>
        <begin position="1"/>
        <end position="33"/>
    </location>
</feature>
<feature type="domain" description="DUF7373" evidence="3">
    <location>
        <begin position="55"/>
        <end position="253"/>
    </location>
</feature>
<dbReference type="Pfam" id="PF24088">
    <property type="entry name" value="DUF7373"/>
    <property type="match status" value="1"/>
</dbReference>
<accession>A0A7K1V5G3</accession>
<sequence length="403" mass="43138">MGRRARGTTIVAASCLAVAGLLSGCGQSGHAVAGELDVRTLDVGGNSVDRFQYDTSSGGHGDVLEGIRMSAAVAPSMKIDPSLNVGRGSFVHTKISDLVKYDGLPDVAKPILEKRGFIVDYATSGSDRPDPKGSNQADPNSNSVTMVLMRFPSNDAAKLAAREMEDADFAVALQQNQKVTLPEYPDALAHYRPGVNNIGVRMARKDFVLSIFAGRPSADQRDLQSLVKKTLDAEVPAIDAFQETPADKLDTLKPDPDGMLARVLVDKRDASRAPDPDNFVAWDANWILDTSPDQATRKALLDKTGTDAFGYVDSNEIYRARDAAAGQDLISGLITILGSDFATDSAPDKVPGTKCGHWTDSKADDAYRCYVGYRRYVGVVYAADLAGAQRKATAQYALLANSM</sequence>
<reference evidence="5 6" key="1">
    <citation type="submission" date="2019-12" db="EMBL/GenBank/DDBJ databases">
        <title>Nocardia sp. nov. ET3-3 isolated from soil.</title>
        <authorList>
            <person name="Kanchanasin P."/>
            <person name="Tanasupawat S."/>
            <person name="Yuki M."/>
            <person name="Kudo T."/>
        </authorList>
    </citation>
    <scope>NUCLEOTIDE SEQUENCE [LARGE SCALE GENOMIC DNA]</scope>
    <source>
        <strain evidence="5 6">ET3-3</strain>
    </source>
</reference>